<evidence type="ECO:0000256" key="1">
    <source>
        <dbReference type="ARBA" id="ARBA00005820"/>
    </source>
</evidence>
<dbReference type="InterPro" id="IPR011990">
    <property type="entry name" value="TPR-like_helical_dom_sf"/>
</dbReference>
<dbReference type="SUPFAM" id="SSF46894">
    <property type="entry name" value="C-terminal effector domain of the bipartite response regulators"/>
    <property type="match status" value="1"/>
</dbReference>
<keyword evidence="4" id="KW-0804">Transcription</keyword>
<proteinExistence type="inferred from homology"/>
<dbReference type="SMART" id="SM01043">
    <property type="entry name" value="BTAD"/>
    <property type="match status" value="1"/>
</dbReference>
<evidence type="ECO:0000259" key="5">
    <source>
        <dbReference type="SMART" id="SM00862"/>
    </source>
</evidence>
<dbReference type="CDD" id="cd15831">
    <property type="entry name" value="BTAD"/>
    <property type="match status" value="1"/>
</dbReference>
<dbReference type="EMBL" id="JBHSJB010000033">
    <property type="protein sequence ID" value="MFC5058571.1"/>
    <property type="molecule type" value="Genomic_DNA"/>
</dbReference>
<evidence type="ECO:0000313" key="7">
    <source>
        <dbReference type="EMBL" id="MFC5058571.1"/>
    </source>
</evidence>
<dbReference type="InterPro" id="IPR036388">
    <property type="entry name" value="WH-like_DNA-bd_sf"/>
</dbReference>
<dbReference type="Proteomes" id="UP001595833">
    <property type="component" value="Unassembled WGS sequence"/>
</dbReference>
<evidence type="ECO:0000256" key="4">
    <source>
        <dbReference type="ARBA" id="ARBA00023163"/>
    </source>
</evidence>
<organism evidence="7 8">
    <name type="scientific">Saccharothrix xinjiangensis</name>
    <dbReference type="NCBI Taxonomy" id="204798"/>
    <lineage>
        <taxon>Bacteria</taxon>
        <taxon>Bacillati</taxon>
        <taxon>Actinomycetota</taxon>
        <taxon>Actinomycetes</taxon>
        <taxon>Pseudonocardiales</taxon>
        <taxon>Pseudonocardiaceae</taxon>
        <taxon>Saccharothrix</taxon>
    </lineage>
</organism>
<name>A0ABV9YDA9_9PSEU</name>
<dbReference type="RefSeq" id="WP_344038898.1">
    <property type="nucleotide sequence ID" value="NZ_BAAAKE010000013.1"/>
</dbReference>
<dbReference type="Gene3D" id="1.10.10.10">
    <property type="entry name" value="Winged helix-like DNA-binding domain superfamily/Winged helix DNA-binding domain"/>
    <property type="match status" value="1"/>
</dbReference>
<dbReference type="PANTHER" id="PTHR35807">
    <property type="entry name" value="TRANSCRIPTIONAL REGULATOR REDD-RELATED"/>
    <property type="match status" value="1"/>
</dbReference>
<dbReference type="SUPFAM" id="SSF48452">
    <property type="entry name" value="TPR-like"/>
    <property type="match status" value="1"/>
</dbReference>
<keyword evidence="3" id="KW-0238">DNA-binding</keyword>
<comment type="caution">
    <text evidence="7">The sequence shown here is derived from an EMBL/GenBank/DDBJ whole genome shotgun (WGS) entry which is preliminary data.</text>
</comment>
<evidence type="ECO:0000256" key="2">
    <source>
        <dbReference type="ARBA" id="ARBA00023015"/>
    </source>
</evidence>
<protein>
    <submittedName>
        <fullName evidence="7">AfsR/SARP family transcriptional regulator</fullName>
    </submittedName>
</protein>
<comment type="similarity">
    <text evidence="1">Belongs to the AfsR/DnrI/RedD regulatory family.</text>
</comment>
<gene>
    <name evidence="7" type="ORF">ACFPFM_33075</name>
</gene>
<keyword evidence="2" id="KW-0805">Transcription regulation</keyword>
<dbReference type="InterPro" id="IPR051677">
    <property type="entry name" value="AfsR-DnrI-RedD_regulator"/>
</dbReference>
<dbReference type="PANTHER" id="PTHR35807:SF1">
    <property type="entry name" value="TRANSCRIPTIONAL REGULATOR REDD"/>
    <property type="match status" value="1"/>
</dbReference>
<evidence type="ECO:0000313" key="8">
    <source>
        <dbReference type="Proteomes" id="UP001595833"/>
    </source>
</evidence>
<dbReference type="Gene3D" id="1.25.40.10">
    <property type="entry name" value="Tetratricopeptide repeat domain"/>
    <property type="match status" value="1"/>
</dbReference>
<sequence>MIFRVLGPQPGARKPATLLAVLLLHANAWVSLDELIEHIWQEQDVPPSAGHNVRTYVWQWRRALPPGRIDTRSRTYRLRVEPGDTDADVARDLLDRAARGPAAQAVEPLTAALDLWRGRPFAELRHEVAAPEAARLDDLRWEVRERLADAWTALGRHGEAIAVLRALIAEDPLREGAWARLVRALSRAGRRANALVEYRRVCDLLAAELGVAPGPELLRARREVAA</sequence>
<evidence type="ECO:0000256" key="3">
    <source>
        <dbReference type="ARBA" id="ARBA00023125"/>
    </source>
</evidence>
<evidence type="ECO:0000259" key="6">
    <source>
        <dbReference type="SMART" id="SM01043"/>
    </source>
</evidence>
<reference evidence="8" key="1">
    <citation type="journal article" date="2019" name="Int. J. Syst. Evol. Microbiol.">
        <title>The Global Catalogue of Microorganisms (GCM) 10K type strain sequencing project: providing services to taxonomists for standard genome sequencing and annotation.</title>
        <authorList>
            <consortium name="The Broad Institute Genomics Platform"/>
            <consortium name="The Broad Institute Genome Sequencing Center for Infectious Disease"/>
            <person name="Wu L."/>
            <person name="Ma J."/>
        </authorList>
    </citation>
    <scope>NUCLEOTIDE SEQUENCE [LARGE SCALE GENOMIC DNA]</scope>
    <source>
        <strain evidence="8">KCTC 12848</strain>
    </source>
</reference>
<feature type="domain" description="OmpR/PhoB-type" evidence="5">
    <location>
        <begin position="7"/>
        <end position="78"/>
    </location>
</feature>
<dbReference type="InterPro" id="IPR016032">
    <property type="entry name" value="Sig_transdc_resp-reg_C-effctor"/>
</dbReference>
<keyword evidence="8" id="KW-1185">Reference proteome</keyword>
<accession>A0ABV9YDA9</accession>
<dbReference type="SMART" id="SM00862">
    <property type="entry name" value="Trans_reg_C"/>
    <property type="match status" value="1"/>
</dbReference>
<dbReference type="InterPro" id="IPR001867">
    <property type="entry name" value="OmpR/PhoB-type_DNA-bd"/>
</dbReference>
<dbReference type="Pfam" id="PF00486">
    <property type="entry name" value="Trans_reg_C"/>
    <property type="match status" value="1"/>
</dbReference>
<dbReference type="Pfam" id="PF03704">
    <property type="entry name" value="BTAD"/>
    <property type="match status" value="1"/>
</dbReference>
<dbReference type="InterPro" id="IPR005158">
    <property type="entry name" value="BTAD"/>
</dbReference>
<feature type="domain" description="Bacterial transcriptional activator" evidence="6">
    <location>
        <begin position="85"/>
        <end position="225"/>
    </location>
</feature>